<dbReference type="EMBL" id="LR633967">
    <property type="protein sequence ID" value="VUX55462.1"/>
    <property type="molecule type" value="Genomic_DNA"/>
</dbReference>
<dbReference type="InterPro" id="IPR000182">
    <property type="entry name" value="GNAT_dom"/>
</dbReference>
<dbReference type="Pfam" id="PF13527">
    <property type="entry name" value="Acetyltransf_9"/>
    <property type="match status" value="1"/>
</dbReference>
<evidence type="ECO:0000313" key="2">
    <source>
        <dbReference type="EMBL" id="VUX55462.1"/>
    </source>
</evidence>
<accession>A0A7D9H5F7</accession>
<protein>
    <submittedName>
        <fullName evidence="2">N-acetyltransferase GCN5</fullName>
    </submittedName>
</protein>
<dbReference type="CDD" id="cd04301">
    <property type="entry name" value="NAT_SF"/>
    <property type="match status" value="1"/>
</dbReference>
<keyword evidence="2" id="KW-0808">Transferase</keyword>
<feature type="domain" description="N-acetyltransferase" evidence="1">
    <location>
        <begin position="3"/>
        <end position="149"/>
    </location>
</feature>
<name>A0A7D9H5F7_9GAMM</name>
<dbReference type="AlphaFoldDB" id="A0A7D9H5F7"/>
<evidence type="ECO:0000259" key="1">
    <source>
        <dbReference type="PROSITE" id="PS51186"/>
    </source>
</evidence>
<dbReference type="Gene3D" id="3.40.630.30">
    <property type="match status" value="1"/>
</dbReference>
<organism evidence="2">
    <name type="scientific">uncultured Woeseiaceae bacterium</name>
    <dbReference type="NCBI Taxonomy" id="1983305"/>
    <lineage>
        <taxon>Bacteria</taxon>
        <taxon>Pseudomonadati</taxon>
        <taxon>Pseudomonadota</taxon>
        <taxon>Gammaproteobacteria</taxon>
        <taxon>Woeseiales</taxon>
        <taxon>Woeseiaceae</taxon>
        <taxon>environmental samples</taxon>
    </lineage>
</organism>
<reference evidence="2" key="1">
    <citation type="submission" date="2019-07" db="EMBL/GenBank/DDBJ databases">
        <authorList>
            <person name="Weber M."/>
            <person name="Kostadinov I."/>
            <person name="Kostadinov D I."/>
        </authorList>
    </citation>
    <scope>NUCLEOTIDE SEQUENCE</scope>
    <source>
        <strain evidence="2">Gfbio:sag-sample-m06:053724c1-46a9-4a36-b237-ea2bf867836b</strain>
    </source>
</reference>
<sequence length="169" mass="18704">MSIQIRSETDDDKTAVYDVNAAAFPTETEAKLVDALRKSASEYISQVAVEDQNVVGHIMFTPVTLEPFEDLRLMGLAPMAVSPSLQRGGIGSELVKTGLLRCTESDVGAVAVLGHPQYYPRFGFRPASQWGIKSEYEVPEEVFMMMELSPGYLQDYQGIIRYDAVFADI</sequence>
<proteinExistence type="predicted"/>
<dbReference type="SUPFAM" id="SSF55729">
    <property type="entry name" value="Acyl-CoA N-acyltransferases (Nat)"/>
    <property type="match status" value="1"/>
</dbReference>
<dbReference type="InterPro" id="IPR016181">
    <property type="entry name" value="Acyl_CoA_acyltransferase"/>
</dbReference>
<gene>
    <name evidence="2" type="ORF">JTBM06_V1_30022</name>
</gene>
<dbReference type="PROSITE" id="PS51186">
    <property type="entry name" value="GNAT"/>
    <property type="match status" value="1"/>
</dbReference>
<dbReference type="GO" id="GO:0016747">
    <property type="term" value="F:acyltransferase activity, transferring groups other than amino-acyl groups"/>
    <property type="evidence" value="ECO:0007669"/>
    <property type="project" value="InterPro"/>
</dbReference>